<evidence type="ECO:0000256" key="7">
    <source>
        <dbReference type="SAM" id="Phobius"/>
    </source>
</evidence>
<feature type="transmembrane region" description="Helical" evidence="7">
    <location>
        <begin position="389"/>
        <end position="408"/>
    </location>
</feature>
<dbReference type="Gene3D" id="1.20.120.1630">
    <property type="match status" value="1"/>
</dbReference>
<feature type="transmembrane region" description="Helical" evidence="7">
    <location>
        <begin position="350"/>
        <end position="377"/>
    </location>
</feature>
<keyword evidence="9" id="KW-1185">Reference proteome</keyword>
<feature type="region of interest" description="Disordered" evidence="6">
    <location>
        <begin position="1"/>
        <end position="27"/>
    </location>
</feature>
<protein>
    <submittedName>
        <fullName evidence="8">Uncharacterized protein</fullName>
    </submittedName>
</protein>
<evidence type="ECO:0000256" key="4">
    <source>
        <dbReference type="ARBA" id="ARBA00022989"/>
    </source>
</evidence>
<feature type="transmembrane region" description="Helical" evidence="7">
    <location>
        <begin position="312"/>
        <end position="330"/>
    </location>
</feature>
<gene>
    <name evidence="8" type="ORF">EVOR1521_LOCUS20107</name>
</gene>
<name>A0AA36IZJ4_9DINO</name>
<dbReference type="GO" id="GO:0005789">
    <property type="term" value="C:endoplasmic reticulum membrane"/>
    <property type="evidence" value="ECO:0007669"/>
    <property type="project" value="TreeGrafter"/>
</dbReference>
<feature type="transmembrane region" description="Helical" evidence="7">
    <location>
        <begin position="164"/>
        <end position="187"/>
    </location>
</feature>
<sequence length="540" mass="62119">MPSSKRTDSPAPKVPSRPKEASAPALGKAVRKLTRPTGEFYGNIGTGFWTFFIPVAIYYFYGIMVMHSGRLVVPGPSFWYDLVYTLPDGLSIRPCWGPTVVSLTWVCCQALAEIVLPGKVKEGVMLKSGRKLLYPMNGLLTFFLSHVALFLLCKYEVLTPYYVFLNMGALLTEAVITSYVMALWLYVDFGIFWERHVDDPEFEEDHGVFDCQDFFNDFFMGVVRNPRLFHGILKVPFDLKRFWNARPGLTGWVILNISYLASMYYGCALPTDNVYGVNDSLFFGVHEAKSAMLQRAFADKDPASFCQEEGSISNIGLAAVFITLAHWYYIFDYNLVEPAYLTTTDIRHDLFGFMLTYGDWGFLSRFYPISFMGFLAVQKSANGYIVNNHVFAIIGVCMYLFGMFMFRVTNIEKHLFRDHMNNGGTVDKYRSPWSTRIVFGDKKPEYILTKEGSMLLTSGYWGLARHFNYIGDLTMCIGWAIACYDPSSPFPFLPIGYCIYFWLMDCHRCWRDEVRCSKKYGRDWERYKKAVPYYIFPGIW</sequence>
<dbReference type="GO" id="GO:0016126">
    <property type="term" value="P:sterol biosynthetic process"/>
    <property type="evidence" value="ECO:0007669"/>
    <property type="project" value="InterPro"/>
</dbReference>
<proteinExistence type="inferred from homology"/>
<evidence type="ECO:0000256" key="6">
    <source>
        <dbReference type="SAM" id="MobiDB-lite"/>
    </source>
</evidence>
<evidence type="ECO:0000313" key="8">
    <source>
        <dbReference type="EMBL" id="CAJ1395746.1"/>
    </source>
</evidence>
<keyword evidence="3 7" id="KW-0812">Transmembrane</keyword>
<comment type="caution">
    <text evidence="8">The sequence shown here is derived from an EMBL/GenBank/DDBJ whole genome shotgun (WGS) entry which is preliminary data.</text>
</comment>
<reference evidence="8" key="1">
    <citation type="submission" date="2023-08" db="EMBL/GenBank/DDBJ databases">
        <authorList>
            <person name="Chen Y."/>
            <person name="Shah S."/>
            <person name="Dougan E. K."/>
            <person name="Thang M."/>
            <person name="Chan C."/>
        </authorList>
    </citation>
    <scope>NUCLEOTIDE SEQUENCE</scope>
</reference>
<organism evidence="8 9">
    <name type="scientific">Effrenium voratum</name>
    <dbReference type="NCBI Taxonomy" id="2562239"/>
    <lineage>
        <taxon>Eukaryota</taxon>
        <taxon>Sar</taxon>
        <taxon>Alveolata</taxon>
        <taxon>Dinophyceae</taxon>
        <taxon>Suessiales</taxon>
        <taxon>Symbiodiniaceae</taxon>
        <taxon>Effrenium</taxon>
    </lineage>
</organism>
<dbReference type="EMBL" id="CAUJNA010003207">
    <property type="protein sequence ID" value="CAJ1395746.1"/>
    <property type="molecule type" value="Genomic_DNA"/>
</dbReference>
<dbReference type="PANTHER" id="PTHR21257">
    <property type="entry name" value="DELTA(14)-STEROL REDUCTASE"/>
    <property type="match status" value="1"/>
</dbReference>
<dbReference type="Proteomes" id="UP001178507">
    <property type="component" value="Unassembled WGS sequence"/>
</dbReference>
<feature type="transmembrane region" description="Helical" evidence="7">
    <location>
        <begin position="132"/>
        <end position="152"/>
    </location>
</feature>
<dbReference type="GO" id="GO:0016628">
    <property type="term" value="F:oxidoreductase activity, acting on the CH-CH group of donors, NAD or NADP as acceptor"/>
    <property type="evidence" value="ECO:0007669"/>
    <property type="project" value="InterPro"/>
</dbReference>
<comment type="similarity">
    <text evidence="2">Belongs to the ERG4/ERG24 family.</text>
</comment>
<evidence type="ECO:0000256" key="5">
    <source>
        <dbReference type="ARBA" id="ARBA00023136"/>
    </source>
</evidence>
<feature type="transmembrane region" description="Helical" evidence="7">
    <location>
        <begin position="40"/>
        <end position="61"/>
    </location>
</feature>
<evidence type="ECO:0000256" key="2">
    <source>
        <dbReference type="ARBA" id="ARBA00005402"/>
    </source>
</evidence>
<evidence type="ECO:0000313" key="9">
    <source>
        <dbReference type="Proteomes" id="UP001178507"/>
    </source>
</evidence>
<dbReference type="Pfam" id="PF01222">
    <property type="entry name" value="ERG4_ERG24"/>
    <property type="match status" value="2"/>
</dbReference>
<comment type="subcellular location">
    <subcellularLocation>
        <location evidence="1">Membrane</location>
        <topology evidence="1">Multi-pass membrane protein</topology>
    </subcellularLocation>
</comment>
<dbReference type="AlphaFoldDB" id="A0AA36IZJ4"/>
<dbReference type="InterPro" id="IPR001171">
    <property type="entry name" value="ERG24_DHCR-like"/>
</dbReference>
<keyword evidence="5 7" id="KW-0472">Membrane</keyword>
<evidence type="ECO:0000256" key="1">
    <source>
        <dbReference type="ARBA" id="ARBA00004141"/>
    </source>
</evidence>
<keyword evidence="4 7" id="KW-1133">Transmembrane helix</keyword>
<accession>A0AA36IZJ4</accession>
<evidence type="ECO:0000256" key="3">
    <source>
        <dbReference type="ARBA" id="ARBA00022692"/>
    </source>
</evidence>